<name>A0AAD9ZK46_9ROSI</name>
<evidence type="ECO:0000259" key="1">
    <source>
        <dbReference type="Pfam" id="PF13456"/>
    </source>
</evidence>
<keyword evidence="3" id="KW-1185">Reference proteome</keyword>
<dbReference type="InterPro" id="IPR044730">
    <property type="entry name" value="RNase_H-like_dom_plant"/>
</dbReference>
<comment type="caution">
    <text evidence="2">The sequence shown here is derived from an EMBL/GenBank/DDBJ whole genome shotgun (WGS) entry which is preliminary data.</text>
</comment>
<dbReference type="InterPro" id="IPR002156">
    <property type="entry name" value="RNaseH_domain"/>
</dbReference>
<dbReference type="GO" id="GO:0004523">
    <property type="term" value="F:RNA-DNA hybrid ribonuclease activity"/>
    <property type="evidence" value="ECO:0007669"/>
    <property type="project" value="InterPro"/>
</dbReference>
<dbReference type="Proteomes" id="UP001281410">
    <property type="component" value="Unassembled WGS sequence"/>
</dbReference>
<gene>
    <name evidence="2" type="ORF">Dsin_000079</name>
</gene>
<reference evidence="2" key="1">
    <citation type="journal article" date="2023" name="Plant J.">
        <title>Genome sequences and population genomics provide insights into the demographic history, inbreeding, and mutation load of two 'living fossil' tree species of Dipteronia.</title>
        <authorList>
            <person name="Feng Y."/>
            <person name="Comes H.P."/>
            <person name="Chen J."/>
            <person name="Zhu S."/>
            <person name="Lu R."/>
            <person name="Zhang X."/>
            <person name="Li P."/>
            <person name="Qiu J."/>
            <person name="Olsen K.M."/>
            <person name="Qiu Y."/>
        </authorList>
    </citation>
    <scope>NUCLEOTIDE SEQUENCE</scope>
    <source>
        <strain evidence="2">NBL</strain>
    </source>
</reference>
<dbReference type="AlphaFoldDB" id="A0AAD9ZK46"/>
<dbReference type="InterPro" id="IPR052929">
    <property type="entry name" value="RNase_H-like_EbsB-rel"/>
</dbReference>
<dbReference type="PANTHER" id="PTHR47074">
    <property type="entry name" value="BNAC02G40300D PROTEIN"/>
    <property type="match status" value="1"/>
</dbReference>
<dbReference type="EMBL" id="JANJYJ010000055">
    <property type="protein sequence ID" value="KAK3180690.1"/>
    <property type="molecule type" value="Genomic_DNA"/>
</dbReference>
<evidence type="ECO:0000313" key="3">
    <source>
        <dbReference type="Proteomes" id="UP001281410"/>
    </source>
</evidence>
<accession>A0AAD9ZK46</accession>
<evidence type="ECO:0000313" key="2">
    <source>
        <dbReference type="EMBL" id="KAK3180690.1"/>
    </source>
</evidence>
<dbReference type="Pfam" id="PF13456">
    <property type="entry name" value="RVT_3"/>
    <property type="match status" value="1"/>
</dbReference>
<sequence length="504" mass="56086">MRCVSSVTYSMCINENGPKTGRPLVSFSFSLMCGRSYQLVKQGSDDSLILTKANDQNCKAIKTTLEEYAKASGQVINYDKSAICTSPSCPVAQGERLVSLIGVWGKIKGWGEKLLSAEGKEILVKAVVQVVLTYAMSIFCLPKGLIAEIHRMSARATFAKQCWRLIKNPESLAAKVFKGSYYQDGSFLDAKRSGTDKWIPSQPTFKIITPPSLAVNAPVDQLFTPSGDWNLKLLEENFCSDDMGEILHILIGRGNRNDSILWHYEGNDMYTVNSGYWLGNKLKEDSRYSNPNASTSHDWIPTKASLARRGIQMTDICDACKTEKIWYGQNSISHSKHGFSWEKLIRWSEDFPENSKNADACNKRICVVKNNQVGHRWNPPIKGTYKANCDVAVDRIRGRIGFGIVIRDCNREVMASCAQAMKANLGLKSAKLTAIHKGILFSLDCGLTPCTFELDKASVINWILDGKHKESVNGLILEDIDSLRLRLIGVNLTHTVRQGNRVAQ</sequence>
<dbReference type="Gene3D" id="3.30.420.10">
    <property type="entry name" value="Ribonuclease H-like superfamily/Ribonuclease H"/>
    <property type="match status" value="1"/>
</dbReference>
<dbReference type="GO" id="GO:0003676">
    <property type="term" value="F:nucleic acid binding"/>
    <property type="evidence" value="ECO:0007669"/>
    <property type="project" value="InterPro"/>
</dbReference>
<dbReference type="InterPro" id="IPR036397">
    <property type="entry name" value="RNaseH_sf"/>
</dbReference>
<dbReference type="CDD" id="cd06222">
    <property type="entry name" value="RNase_H_like"/>
    <property type="match status" value="1"/>
</dbReference>
<organism evidence="2 3">
    <name type="scientific">Dipteronia sinensis</name>
    <dbReference type="NCBI Taxonomy" id="43782"/>
    <lineage>
        <taxon>Eukaryota</taxon>
        <taxon>Viridiplantae</taxon>
        <taxon>Streptophyta</taxon>
        <taxon>Embryophyta</taxon>
        <taxon>Tracheophyta</taxon>
        <taxon>Spermatophyta</taxon>
        <taxon>Magnoliopsida</taxon>
        <taxon>eudicotyledons</taxon>
        <taxon>Gunneridae</taxon>
        <taxon>Pentapetalae</taxon>
        <taxon>rosids</taxon>
        <taxon>malvids</taxon>
        <taxon>Sapindales</taxon>
        <taxon>Sapindaceae</taxon>
        <taxon>Hippocastanoideae</taxon>
        <taxon>Acereae</taxon>
        <taxon>Dipteronia</taxon>
    </lineage>
</organism>
<protein>
    <recommendedName>
        <fullName evidence="1">RNase H type-1 domain-containing protein</fullName>
    </recommendedName>
</protein>
<proteinExistence type="predicted"/>
<dbReference type="PANTHER" id="PTHR47074:SF11">
    <property type="entry name" value="REVERSE TRANSCRIPTASE-LIKE PROTEIN"/>
    <property type="match status" value="1"/>
</dbReference>
<feature type="domain" description="RNase H type-1" evidence="1">
    <location>
        <begin position="388"/>
        <end position="504"/>
    </location>
</feature>